<protein>
    <submittedName>
        <fullName evidence="1">681_t:CDS:1</fullName>
    </submittedName>
</protein>
<evidence type="ECO:0000313" key="2">
    <source>
        <dbReference type="Proteomes" id="UP000789572"/>
    </source>
</evidence>
<keyword evidence="2" id="KW-1185">Reference proteome</keyword>
<comment type="caution">
    <text evidence="1">The sequence shown here is derived from an EMBL/GenBank/DDBJ whole genome shotgun (WGS) entry which is preliminary data.</text>
</comment>
<dbReference type="AlphaFoldDB" id="A0A9N9F8R5"/>
<dbReference type="EMBL" id="CAJVPJ010000382">
    <property type="protein sequence ID" value="CAG8518626.1"/>
    <property type="molecule type" value="Genomic_DNA"/>
</dbReference>
<dbReference type="Proteomes" id="UP000789572">
    <property type="component" value="Unassembled WGS sequence"/>
</dbReference>
<name>A0A9N9F8R5_9GLOM</name>
<proteinExistence type="predicted"/>
<accession>A0A9N9F8R5</accession>
<sequence>MPEDIPKDIQTLRILRASLQSVDLFTKELVKDLETMTKNYVTIAEIYEGWKRVVEQGSGSAEKS</sequence>
<organism evidence="1 2">
    <name type="scientific">Paraglomus occultum</name>
    <dbReference type="NCBI Taxonomy" id="144539"/>
    <lineage>
        <taxon>Eukaryota</taxon>
        <taxon>Fungi</taxon>
        <taxon>Fungi incertae sedis</taxon>
        <taxon>Mucoromycota</taxon>
        <taxon>Glomeromycotina</taxon>
        <taxon>Glomeromycetes</taxon>
        <taxon>Paraglomerales</taxon>
        <taxon>Paraglomeraceae</taxon>
        <taxon>Paraglomus</taxon>
    </lineage>
</organism>
<gene>
    <name evidence="1" type="ORF">POCULU_LOCUS3451</name>
</gene>
<evidence type="ECO:0000313" key="1">
    <source>
        <dbReference type="EMBL" id="CAG8518626.1"/>
    </source>
</evidence>
<reference evidence="1" key="1">
    <citation type="submission" date="2021-06" db="EMBL/GenBank/DDBJ databases">
        <authorList>
            <person name="Kallberg Y."/>
            <person name="Tangrot J."/>
            <person name="Rosling A."/>
        </authorList>
    </citation>
    <scope>NUCLEOTIDE SEQUENCE</scope>
    <source>
        <strain evidence="1">IA702</strain>
    </source>
</reference>
<dbReference type="OrthoDB" id="2330118at2759"/>